<keyword evidence="2" id="KW-1185">Reference proteome</keyword>
<evidence type="ECO:0000313" key="2">
    <source>
        <dbReference type="Proteomes" id="UP000653454"/>
    </source>
</evidence>
<sequence>MRYKAVNCPPVDAAALAGCTIGLLATLFFIYIFSPLLSVAFHMPRSYKVAAPVEDIVAATRPDHYHQQCTKQPPPTWMERQKVSTGIRQRINTRSLI</sequence>
<dbReference type="Proteomes" id="UP000653454">
    <property type="component" value="Unassembled WGS sequence"/>
</dbReference>
<protein>
    <submittedName>
        <fullName evidence="1">(diamondback moth) hypothetical protein</fullName>
    </submittedName>
</protein>
<reference evidence="1" key="1">
    <citation type="submission" date="2020-11" db="EMBL/GenBank/DDBJ databases">
        <authorList>
            <person name="Whiteford S."/>
        </authorList>
    </citation>
    <scope>NUCLEOTIDE SEQUENCE</scope>
</reference>
<organism evidence="1 2">
    <name type="scientific">Plutella xylostella</name>
    <name type="common">Diamondback moth</name>
    <name type="synonym">Plutella maculipennis</name>
    <dbReference type="NCBI Taxonomy" id="51655"/>
    <lineage>
        <taxon>Eukaryota</taxon>
        <taxon>Metazoa</taxon>
        <taxon>Ecdysozoa</taxon>
        <taxon>Arthropoda</taxon>
        <taxon>Hexapoda</taxon>
        <taxon>Insecta</taxon>
        <taxon>Pterygota</taxon>
        <taxon>Neoptera</taxon>
        <taxon>Endopterygota</taxon>
        <taxon>Lepidoptera</taxon>
        <taxon>Glossata</taxon>
        <taxon>Ditrysia</taxon>
        <taxon>Yponomeutoidea</taxon>
        <taxon>Plutellidae</taxon>
        <taxon>Plutella</taxon>
    </lineage>
</organism>
<proteinExistence type="predicted"/>
<dbReference type="AlphaFoldDB" id="A0A8S4E7Z7"/>
<gene>
    <name evidence="1" type="ORF">PLXY2_LOCUS4623</name>
</gene>
<comment type="caution">
    <text evidence="1">The sequence shown here is derived from an EMBL/GenBank/DDBJ whole genome shotgun (WGS) entry which is preliminary data.</text>
</comment>
<dbReference type="EMBL" id="CAJHNJ030000013">
    <property type="protein sequence ID" value="CAG9111428.1"/>
    <property type="molecule type" value="Genomic_DNA"/>
</dbReference>
<name>A0A8S4E7Z7_PLUXY</name>
<accession>A0A8S4E7Z7</accession>
<evidence type="ECO:0000313" key="1">
    <source>
        <dbReference type="EMBL" id="CAG9111428.1"/>
    </source>
</evidence>